<accession>A0ABS0EEU5</accession>
<dbReference type="Pfam" id="PF18962">
    <property type="entry name" value="Por_Secre_tail"/>
    <property type="match status" value="1"/>
</dbReference>
<dbReference type="Proteomes" id="UP000611215">
    <property type="component" value="Unassembled WGS sequence"/>
</dbReference>
<protein>
    <submittedName>
        <fullName evidence="3">T9SS type A sorting domain-containing protein</fullName>
    </submittedName>
</protein>
<feature type="domain" description="Secretion system C-terminal sorting" evidence="2">
    <location>
        <begin position="1067"/>
        <end position="1123"/>
    </location>
</feature>
<gene>
    <name evidence="3" type="ORF">ITJ86_03590</name>
</gene>
<evidence type="ECO:0000259" key="2">
    <source>
        <dbReference type="Pfam" id="PF18962"/>
    </source>
</evidence>
<dbReference type="EMBL" id="JADOET010000002">
    <property type="protein sequence ID" value="MBF8148963.1"/>
    <property type="molecule type" value="Genomic_DNA"/>
</dbReference>
<dbReference type="InterPro" id="IPR026444">
    <property type="entry name" value="Secre_tail"/>
</dbReference>
<evidence type="ECO:0000313" key="4">
    <source>
        <dbReference type="Proteomes" id="UP000611215"/>
    </source>
</evidence>
<dbReference type="RefSeq" id="WP_195870247.1">
    <property type="nucleotide sequence ID" value="NZ_JADOET010000002.1"/>
</dbReference>
<keyword evidence="1" id="KW-0732">Signal</keyword>
<proteinExistence type="predicted"/>
<dbReference type="NCBIfam" id="NF033708">
    <property type="entry name" value="T9SS_Cterm_ChiA"/>
    <property type="match status" value="1"/>
</dbReference>
<name>A0ABS0EEU5_9FLAO</name>
<keyword evidence="4" id="KW-1185">Reference proteome</keyword>
<evidence type="ECO:0000313" key="3">
    <source>
        <dbReference type="EMBL" id="MBF8148963.1"/>
    </source>
</evidence>
<organism evidence="3 4">
    <name type="scientific">Winogradskyella marina</name>
    <dbReference type="NCBI Taxonomy" id="2785530"/>
    <lineage>
        <taxon>Bacteria</taxon>
        <taxon>Pseudomonadati</taxon>
        <taxon>Bacteroidota</taxon>
        <taxon>Flavobacteriia</taxon>
        <taxon>Flavobacteriales</taxon>
        <taxon>Flavobacteriaceae</taxon>
        <taxon>Winogradskyella</taxon>
    </lineage>
</organism>
<sequence length="1124" mass="124171">MKTIIHTVFSFLMSKRLLTAFMLLFSVLSFSQAVVTEIIPRRVAENGVITVIGTGFTASHADSLDISGFSYDTFYVSPNEIKIEVQYHSGTPGNELNRTIGFGSDTSISFDSGVNGDISYVYHKTINLNNNHEYQVKEVYTNWDKGDSNGNGLYDDGFWRSDWFDSSDNETMPNANHDLLGFKMRYNGKDIVFSTGVQEDVLEANLTLFGIADINDPTEYISQEFRAYSTNGVSGNPHSGNFIATADLIDGFEDSRFYNENVTATVLDVIIDGENGLGMGTGITNFNQSAEIKFYSGNGNVGGLDDVPDLLITQIADPRGFDLYYYADVDGNVVGTPIKLGISNSDSNPKRLFEWRLDLYRMDLSRSYDLSTSAGGSFGHTETRPYRMVAFKLDDFGITSSNIGDIDVINVGAGGGSDMAFIAYNKAAFDIKAPIVEKAPLSRYICRFPMNSDLNFEALGGVEGGFTTDFEGLTPAEEADIISNEAINYQWYKGYSAIDTETSTDFTLLETLPQSFIEGVIYKVRISNTYGAIDVPFTVKDGGIPFTWDNSADSGAGDWVKPSIYSEFTIEDKDRNLVFSEDYNKDVDLVGCNCTVQPNKTVIIPSERTLTLYNEIIIEPAIAEIKDIDDVVVVPAVPQGTFTLEDDASLVQINHENVENKGPITVKRKADDLQKYDYVYWSSPVVNAPFTAIPGTLKFEWNTNEGVGNWVAPATSSMSTGRGYIARVPADGDYLATFKGVPNNGDIDFPVEKTSDSDGMDPEDTHWNLIGNPYPSSIDAEKFLTGNTNIEGAVYLWKHEGAPSSIHDDPFYGSFALNYGNQYIAYNATGSSNPPTDEIEVDEEYNDDLKIASGQGFFVKVTDDTVPVTFTNKMRYDEATLNGYNNSGFYRDSEDSSISIEKQLVWLNLSNETNLASTALIGYVDGATEGKDRLYDAYANSDGFNLYSLISEEEKMVIQGLPLPFVDTNIVPLGLELLQNGIYNIAIADVRGSLFEAQEQDIYLEDTYTGEVHDLRVAPYTFTGEAGIFNDRFVLRYTPSISLSIDEVSNTNTYAYINDAMLFVRSSNTIKSVEVYDINGKQIVSHMSNDNRDTFSTDFNFAKGVYIVAIKLDNGSIVTKKLIN</sequence>
<dbReference type="NCBIfam" id="TIGR04183">
    <property type="entry name" value="Por_Secre_tail"/>
    <property type="match status" value="1"/>
</dbReference>
<evidence type="ECO:0000256" key="1">
    <source>
        <dbReference type="ARBA" id="ARBA00022729"/>
    </source>
</evidence>
<comment type="caution">
    <text evidence="3">The sequence shown here is derived from an EMBL/GenBank/DDBJ whole genome shotgun (WGS) entry which is preliminary data.</text>
</comment>
<reference evidence="3 4" key="1">
    <citation type="submission" date="2020-11" db="EMBL/GenBank/DDBJ databases">
        <title>Winogradskyella marina sp. nov., isolated from marine sediment.</title>
        <authorList>
            <person name="Bo J."/>
            <person name="Wang S."/>
            <person name="Song X."/>
            <person name="Du Z."/>
        </authorList>
    </citation>
    <scope>NUCLEOTIDE SEQUENCE [LARGE SCALE GENOMIC DNA]</scope>
    <source>
        <strain evidence="3 4">F6397</strain>
    </source>
</reference>